<dbReference type="SUPFAM" id="SSF51556">
    <property type="entry name" value="Metallo-dependent hydrolases"/>
    <property type="match status" value="1"/>
</dbReference>
<dbReference type="Pfam" id="PF04909">
    <property type="entry name" value="Amidohydro_2"/>
    <property type="match status" value="1"/>
</dbReference>
<dbReference type="EMBL" id="JBHSON010000076">
    <property type="protein sequence ID" value="MFC5751854.1"/>
    <property type="molecule type" value="Genomic_DNA"/>
</dbReference>
<name>A0ABW1ACA7_9ACTN</name>
<accession>A0ABW1ACA7</accession>
<dbReference type="InterPro" id="IPR032465">
    <property type="entry name" value="ACMSD"/>
</dbReference>
<reference evidence="4" key="1">
    <citation type="journal article" date="2019" name="Int. J. Syst. Evol. Microbiol.">
        <title>The Global Catalogue of Microorganisms (GCM) 10K type strain sequencing project: providing services to taxonomists for standard genome sequencing and annotation.</title>
        <authorList>
            <consortium name="The Broad Institute Genomics Platform"/>
            <consortium name="The Broad Institute Genome Sequencing Center for Infectious Disease"/>
            <person name="Wu L."/>
            <person name="Ma J."/>
        </authorList>
    </citation>
    <scope>NUCLEOTIDE SEQUENCE [LARGE SCALE GENOMIC DNA]</scope>
    <source>
        <strain evidence="4">KCTC 42087</strain>
    </source>
</reference>
<dbReference type="Gene3D" id="3.20.20.140">
    <property type="entry name" value="Metal-dependent hydrolases"/>
    <property type="match status" value="1"/>
</dbReference>
<organism evidence="3 4">
    <name type="scientific">Actinomadura rugatobispora</name>
    <dbReference type="NCBI Taxonomy" id="1994"/>
    <lineage>
        <taxon>Bacteria</taxon>
        <taxon>Bacillati</taxon>
        <taxon>Actinomycetota</taxon>
        <taxon>Actinomycetes</taxon>
        <taxon>Streptosporangiales</taxon>
        <taxon>Thermomonosporaceae</taxon>
        <taxon>Actinomadura</taxon>
    </lineage>
</organism>
<dbReference type="Proteomes" id="UP001596074">
    <property type="component" value="Unassembled WGS sequence"/>
</dbReference>
<dbReference type="InterPro" id="IPR006680">
    <property type="entry name" value="Amidohydro-rel"/>
</dbReference>
<protein>
    <submittedName>
        <fullName evidence="3">Amidohydrolase family protein</fullName>
    </submittedName>
</protein>
<dbReference type="PANTHER" id="PTHR21240">
    <property type="entry name" value="2-AMINO-3-CARBOXYLMUCONATE-6-SEMIALDEHYDE DECARBOXYLASE"/>
    <property type="match status" value="1"/>
</dbReference>
<keyword evidence="4" id="KW-1185">Reference proteome</keyword>
<comment type="caution">
    <text evidence="3">The sequence shown here is derived from an EMBL/GenBank/DDBJ whole genome shotgun (WGS) entry which is preliminary data.</text>
</comment>
<keyword evidence="1" id="KW-0456">Lyase</keyword>
<dbReference type="PANTHER" id="PTHR21240:SF28">
    <property type="entry name" value="ISO-OROTATE DECARBOXYLASE (EUROFUNG)"/>
    <property type="match status" value="1"/>
</dbReference>
<dbReference type="RefSeq" id="WP_378287815.1">
    <property type="nucleotide sequence ID" value="NZ_JBHSON010000076.1"/>
</dbReference>
<evidence type="ECO:0000313" key="3">
    <source>
        <dbReference type="EMBL" id="MFC5751854.1"/>
    </source>
</evidence>
<gene>
    <name evidence="3" type="ORF">ACFPZN_40130</name>
</gene>
<sequence length="412" mass="46168">MTEQVARPDLLGERLAKIPPLVDVDAHVVEPPDLWSTRLPARHREAGPRIEYAPAGEVELVDGRYVETPGTEGPDVAWWVYEGARSQIKRYIAAAGVPADEVTNEGITYDDMRAGCWQPSERLADMDVNGVQAQMCFPNYPRFCGQIFLWGKDRELARLSVEAYNDWMVEEWCGSSGGRLIPLCVVPLWDVELAVAEVRRNAARGVRAVAFSELPAYLGLPSLHARYWDPFFAACEETGTVLCMHIGSGTKTPQTSADAPPAVGATIIFGNSVASMTDFLFSGVLHRFPRLKLLYAEAQIGWIPYLLERIDDVWETHRGWAHTRDNCPEPPSMYYHRQIHSCFFKDEVGVEILHKVGLDNVMFETDYPHQDGTWPRSREAAALQFGHLDRESVHKIARGNAIRLLGLDLPEG</sequence>
<dbReference type="InterPro" id="IPR032466">
    <property type="entry name" value="Metal_Hydrolase"/>
</dbReference>
<evidence type="ECO:0000256" key="1">
    <source>
        <dbReference type="ARBA" id="ARBA00023239"/>
    </source>
</evidence>
<feature type="domain" description="Amidohydrolase-related" evidence="2">
    <location>
        <begin position="23"/>
        <end position="407"/>
    </location>
</feature>
<evidence type="ECO:0000313" key="4">
    <source>
        <dbReference type="Proteomes" id="UP001596074"/>
    </source>
</evidence>
<proteinExistence type="predicted"/>
<evidence type="ECO:0000259" key="2">
    <source>
        <dbReference type="Pfam" id="PF04909"/>
    </source>
</evidence>